<dbReference type="EMBL" id="JBEPSJ010000002">
    <property type="protein sequence ID" value="MET4582982.1"/>
    <property type="molecule type" value="Genomic_DNA"/>
</dbReference>
<gene>
    <name evidence="1" type="ORF">ABIE21_002492</name>
</gene>
<organism evidence="1 2">
    <name type="scientific">Conyzicola nivalis</name>
    <dbReference type="NCBI Taxonomy" id="1477021"/>
    <lineage>
        <taxon>Bacteria</taxon>
        <taxon>Bacillati</taxon>
        <taxon>Actinomycetota</taxon>
        <taxon>Actinomycetes</taxon>
        <taxon>Micrococcales</taxon>
        <taxon>Microbacteriaceae</taxon>
        <taxon>Conyzicola</taxon>
    </lineage>
</organism>
<comment type="caution">
    <text evidence="1">The sequence shown here is derived from an EMBL/GenBank/DDBJ whole genome shotgun (WGS) entry which is preliminary data.</text>
</comment>
<accession>A0ABV2QPT0</accession>
<name>A0ABV2QPT0_9MICO</name>
<sequence>MRNPHFTMNNPERPAVDVAETAAGHPHTLGVEYTDDEVLIDGEDAAAYAEFGEDPDVETHLDEGHHDL</sequence>
<protein>
    <submittedName>
        <fullName evidence="1">Uncharacterized protein</fullName>
    </submittedName>
</protein>
<proteinExistence type="predicted"/>
<evidence type="ECO:0000313" key="1">
    <source>
        <dbReference type="EMBL" id="MET4582982.1"/>
    </source>
</evidence>
<dbReference type="RefSeq" id="WP_354025131.1">
    <property type="nucleotide sequence ID" value="NZ_JBEPSJ010000002.1"/>
</dbReference>
<evidence type="ECO:0000313" key="2">
    <source>
        <dbReference type="Proteomes" id="UP001549257"/>
    </source>
</evidence>
<keyword evidence="2" id="KW-1185">Reference proteome</keyword>
<dbReference type="Proteomes" id="UP001549257">
    <property type="component" value="Unassembled WGS sequence"/>
</dbReference>
<reference evidence="1 2" key="1">
    <citation type="submission" date="2024-06" db="EMBL/GenBank/DDBJ databases">
        <title>Sorghum-associated microbial communities from plants grown in Nebraska, USA.</title>
        <authorList>
            <person name="Schachtman D."/>
        </authorList>
    </citation>
    <scope>NUCLEOTIDE SEQUENCE [LARGE SCALE GENOMIC DNA]</scope>
    <source>
        <strain evidence="1 2">2857</strain>
    </source>
</reference>